<name>A0ABP1RGU4_9HEXA</name>
<evidence type="ECO:0000256" key="1">
    <source>
        <dbReference type="SAM" id="Phobius"/>
    </source>
</evidence>
<gene>
    <name evidence="2" type="ORF">ODALV1_LOCUS22006</name>
</gene>
<dbReference type="EMBL" id="CAXLJM020000072">
    <property type="protein sequence ID" value="CAL8127904.1"/>
    <property type="molecule type" value="Genomic_DNA"/>
</dbReference>
<evidence type="ECO:0008006" key="4">
    <source>
        <dbReference type="Google" id="ProtNLM"/>
    </source>
</evidence>
<feature type="transmembrane region" description="Helical" evidence="1">
    <location>
        <begin position="42"/>
        <end position="63"/>
    </location>
</feature>
<feature type="transmembrane region" description="Helical" evidence="1">
    <location>
        <begin position="132"/>
        <end position="157"/>
    </location>
</feature>
<keyword evidence="1" id="KW-0472">Membrane</keyword>
<keyword evidence="3" id="KW-1185">Reference proteome</keyword>
<feature type="transmembrane region" description="Helical" evidence="1">
    <location>
        <begin position="75"/>
        <end position="97"/>
    </location>
</feature>
<feature type="transmembrane region" description="Helical" evidence="1">
    <location>
        <begin position="291"/>
        <end position="317"/>
    </location>
</feature>
<dbReference type="Proteomes" id="UP001642540">
    <property type="component" value="Unassembled WGS sequence"/>
</dbReference>
<feature type="transmembrane region" description="Helical" evidence="1">
    <location>
        <begin position="256"/>
        <end position="279"/>
    </location>
</feature>
<sequence>MLSNRLKTLILYCASPLVILGIVPGIWDKTRGIVVPHKHARYLLWFHTINLLVWVTFGIVQAIRFNLTQQYDLFNIAYVCASAGLLPLETFLLMTVLEDDAIGVFNSLQIFLRHMKRVYYPSLDPNKSKVSLLLDIGFIIILFSFILLTIIYWIFVITFPNSPNLFGNLLPHNAPLLIVILVGLHPCHIMLIAYMNVFVFCLTLYLYGFIVIPFVAFELRLGRKKRYYAVDQLRRPQMLIYTYRTVQLLQQRVNQILGYILIPSQTIMGKIVVFSAFTVFKNGDRMKLTSIALLGGWSVVMAFTWCTILLMGGYLHLYGERILLSWKYHEWESRREKTIISKFRKSCKPTDLRFGNTYVIRRISVLKFIRQLTRGFSRLMLMAKGNH</sequence>
<accession>A0ABP1RGU4</accession>
<reference evidence="2 3" key="1">
    <citation type="submission" date="2024-08" db="EMBL/GenBank/DDBJ databases">
        <authorList>
            <person name="Cucini C."/>
            <person name="Frati F."/>
        </authorList>
    </citation>
    <scope>NUCLEOTIDE SEQUENCE [LARGE SCALE GENOMIC DNA]</scope>
</reference>
<feature type="transmembrane region" description="Helical" evidence="1">
    <location>
        <begin position="197"/>
        <end position="217"/>
    </location>
</feature>
<protein>
    <recommendedName>
        <fullName evidence="4">Odorant receptor</fullName>
    </recommendedName>
</protein>
<evidence type="ECO:0000313" key="3">
    <source>
        <dbReference type="Proteomes" id="UP001642540"/>
    </source>
</evidence>
<organism evidence="2 3">
    <name type="scientific">Orchesella dallaii</name>
    <dbReference type="NCBI Taxonomy" id="48710"/>
    <lineage>
        <taxon>Eukaryota</taxon>
        <taxon>Metazoa</taxon>
        <taxon>Ecdysozoa</taxon>
        <taxon>Arthropoda</taxon>
        <taxon>Hexapoda</taxon>
        <taxon>Collembola</taxon>
        <taxon>Entomobryomorpha</taxon>
        <taxon>Entomobryoidea</taxon>
        <taxon>Orchesellidae</taxon>
        <taxon>Orchesellinae</taxon>
        <taxon>Orchesella</taxon>
    </lineage>
</organism>
<keyword evidence="1" id="KW-1133">Transmembrane helix</keyword>
<evidence type="ECO:0000313" key="2">
    <source>
        <dbReference type="EMBL" id="CAL8127904.1"/>
    </source>
</evidence>
<feature type="transmembrane region" description="Helical" evidence="1">
    <location>
        <begin position="169"/>
        <end position="191"/>
    </location>
</feature>
<keyword evidence="1" id="KW-0812">Transmembrane</keyword>
<proteinExistence type="predicted"/>
<comment type="caution">
    <text evidence="2">The sequence shown here is derived from an EMBL/GenBank/DDBJ whole genome shotgun (WGS) entry which is preliminary data.</text>
</comment>
<feature type="transmembrane region" description="Helical" evidence="1">
    <location>
        <begin position="9"/>
        <end position="27"/>
    </location>
</feature>